<feature type="chain" id="PRO_5020367515" description="Apple domain-containing protein" evidence="2">
    <location>
        <begin position="21"/>
        <end position="742"/>
    </location>
</feature>
<feature type="signal peptide" evidence="2">
    <location>
        <begin position="1"/>
        <end position="20"/>
    </location>
</feature>
<keyword evidence="2" id="KW-0732">Signal</keyword>
<dbReference type="Proteomes" id="UP000308724">
    <property type="component" value="Unassembled WGS sequence"/>
</dbReference>
<sequence length="742" mass="75826">MRTFFGLAAASMLSTTTALANNSTAITVTVTQTSWSTIISTIPCPAPSTVTLYNAQGINPSSIIANKADVIYQTISEYQAGQVLNIGGAITTLAQATTLTLYKTISDLVVVPNSAIDNVYTAAVSLTDVVYPTSMTGTGGQVVTCQTGVTTIDGDDVLLTNCPCTVQSTILEVTATGVGAVPTALVPSTNYIVKIIYVYLIESVVEQVSTTITATATNTLTTIQTETVAVGTTTTTTSDPRPTMVTLDSVTFLLEYDTSYDGVAAGNLRKRQTSSLSGISPALNGCLSQCAEQVDCVATSLDESTSSCSPLVRYNAESRRTANGNTFAMVIFRPAALTTPSTSISLSGVPSSTRSSISISSTISTSSIVNKTPISPATSGTTRMSPVPGSSSGLNSKSALFPVSNSSIVSSTSILDRRSSSSAPLPIAVPSSILTRPDSSSSLSTFVSITDSSTMSAISSSSSTPVLSTLNSTSILTTSSPDTTPIISSTLGSTSVSSSRSDAVNNSTVSTTSASFTSTSVSSASTSSALTTSASTSSASTSSASTSSALTSSASTSYVAPFTACAVASDISGYPPAMSYCSSAFPLAASTSLYDTTTTGTITVSAPATTIYSNVTLTTQTTVQTNEETVTDTSYSSSELTVTETVSTTTTATVTDGTTFVKKRQAMSTAQSSIFSSILARPSSDIALVCSYLQTPATISITNTQTATSTTTITPIFNGQVTITPPIVTLQTTETDTITVIR</sequence>
<evidence type="ECO:0008006" key="5">
    <source>
        <dbReference type="Google" id="ProtNLM"/>
    </source>
</evidence>
<dbReference type="EMBL" id="QZBZ01000057">
    <property type="protein sequence ID" value="TIA38828.1"/>
    <property type="molecule type" value="Genomic_DNA"/>
</dbReference>
<evidence type="ECO:0000256" key="1">
    <source>
        <dbReference type="SAM" id="MobiDB-lite"/>
    </source>
</evidence>
<evidence type="ECO:0000313" key="4">
    <source>
        <dbReference type="Proteomes" id="UP000308724"/>
    </source>
</evidence>
<evidence type="ECO:0000256" key="2">
    <source>
        <dbReference type="SAM" id="SignalP"/>
    </source>
</evidence>
<gene>
    <name evidence="3" type="ORF">D6C78_03770</name>
</gene>
<evidence type="ECO:0000313" key="3">
    <source>
        <dbReference type="EMBL" id="TIA38828.1"/>
    </source>
</evidence>
<accession>A0A4T0BWQ1</accession>
<comment type="caution">
    <text evidence="3">The sequence shown here is derived from an EMBL/GenBank/DDBJ whole genome shotgun (WGS) entry which is preliminary data.</text>
</comment>
<protein>
    <recommendedName>
        <fullName evidence="5">Apple domain-containing protein</fullName>
    </recommendedName>
</protein>
<dbReference type="AlphaFoldDB" id="A0A4T0BWQ1"/>
<organism evidence="3 4">
    <name type="scientific">Aureobasidium pullulans</name>
    <name type="common">Black yeast</name>
    <name type="synonym">Pullularia pullulans</name>
    <dbReference type="NCBI Taxonomy" id="5580"/>
    <lineage>
        <taxon>Eukaryota</taxon>
        <taxon>Fungi</taxon>
        <taxon>Dikarya</taxon>
        <taxon>Ascomycota</taxon>
        <taxon>Pezizomycotina</taxon>
        <taxon>Dothideomycetes</taxon>
        <taxon>Dothideomycetidae</taxon>
        <taxon>Dothideales</taxon>
        <taxon>Saccotheciaceae</taxon>
        <taxon>Aureobasidium</taxon>
    </lineage>
</organism>
<reference evidence="3 4" key="1">
    <citation type="submission" date="2018-10" db="EMBL/GenBank/DDBJ databases">
        <title>Fifty Aureobasidium pullulans genomes reveal a recombining polyextremotolerant generalist.</title>
        <authorList>
            <person name="Gostincar C."/>
            <person name="Turk M."/>
            <person name="Zajc J."/>
            <person name="Gunde-Cimerman N."/>
        </authorList>
    </citation>
    <scope>NUCLEOTIDE SEQUENCE [LARGE SCALE GENOMIC DNA]</scope>
    <source>
        <strain evidence="3 4">EXF-1645</strain>
    </source>
</reference>
<feature type="region of interest" description="Disordered" evidence="1">
    <location>
        <begin position="370"/>
        <end position="395"/>
    </location>
</feature>
<name>A0A4T0BWQ1_AURPU</name>
<proteinExistence type="predicted"/>